<organism evidence="2 3">
    <name type="scientific">Olleya aquimaris</name>
    <dbReference type="NCBI Taxonomy" id="639310"/>
    <lineage>
        <taxon>Bacteria</taxon>
        <taxon>Pseudomonadati</taxon>
        <taxon>Bacteroidota</taxon>
        <taxon>Flavobacteriia</taxon>
        <taxon>Flavobacteriales</taxon>
        <taxon>Flavobacteriaceae</taxon>
    </lineage>
</organism>
<feature type="transmembrane region" description="Helical" evidence="1">
    <location>
        <begin position="48"/>
        <end position="66"/>
    </location>
</feature>
<dbReference type="InterPro" id="IPR017259">
    <property type="entry name" value="UCP037672"/>
</dbReference>
<dbReference type="Proteomes" id="UP000248703">
    <property type="component" value="Unassembled WGS sequence"/>
</dbReference>
<dbReference type="Pfam" id="PF12650">
    <property type="entry name" value="DUF3784"/>
    <property type="match status" value="1"/>
</dbReference>
<comment type="caution">
    <text evidence="2">The sequence shown here is derived from an EMBL/GenBank/DDBJ whole genome shotgun (WGS) entry which is preliminary data.</text>
</comment>
<dbReference type="OrthoDB" id="836288at2"/>
<evidence type="ECO:0000313" key="2">
    <source>
        <dbReference type="EMBL" id="RAJ17211.1"/>
    </source>
</evidence>
<protein>
    <submittedName>
        <fullName evidence="2">Uncharacterized protein DUF3784</fullName>
    </submittedName>
</protein>
<proteinExistence type="predicted"/>
<keyword evidence="1" id="KW-1133">Transmembrane helix</keyword>
<feature type="transmembrane region" description="Helical" evidence="1">
    <location>
        <begin position="78"/>
        <end position="96"/>
    </location>
</feature>
<evidence type="ECO:0000256" key="1">
    <source>
        <dbReference type="SAM" id="Phobius"/>
    </source>
</evidence>
<dbReference type="AlphaFoldDB" id="A0A327RLB1"/>
<sequence>MIYSQLLVSLILIISGFLVKRFPNLIAGYNTLSKTDKEKINIKELSTFLKYTFICLGLLTLLLYYVLDVINVKENTIILFNTTLIVVIVIVATYITNTRFKN</sequence>
<keyword evidence="1" id="KW-0472">Membrane</keyword>
<feature type="transmembrane region" description="Helical" evidence="1">
    <location>
        <begin position="6"/>
        <end position="27"/>
    </location>
</feature>
<accession>A0A327RLB1</accession>
<reference evidence="2 3" key="1">
    <citation type="submission" date="2018-06" db="EMBL/GenBank/DDBJ databases">
        <title>Genomic Encyclopedia of Archaeal and Bacterial Type Strains, Phase II (KMG-II): from individual species to whole genera.</title>
        <authorList>
            <person name="Goeker M."/>
        </authorList>
    </citation>
    <scope>NUCLEOTIDE SEQUENCE [LARGE SCALE GENOMIC DNA]</scope>
    <source>
        <strain evidence="2 3">DSM 24464</strain>
    </source>
</reference>
<gene>
    <name evidence="2" type="ORF">LY08_00992</name>
</gene>
<keyword evidence="1" id="KW-0812">Transmembrane</keyword>
<evidence type="ECO:0000313" key="3">
    <source>
        <dbReference type="Proteomes" id="UP000248703"/>
    </source>
</evidence>
<name>A0A327RLB1_9FLAO</name>
<dbReference type="RefSeq" id="WP_111659312.1">
    <property type="nucleotide sequence ID" value="NZ_QLLO01000002.1"/>
</dbReference>
<keyword evidence="3" id="KW-1185">Reference proteome</keyword>
<dbReference type="EMBL" id="QLLO01000002">
    <property type="protein sequence ID" value="RAJ17211.1"/>
    <property type="molecule type" value="Genomic_DNA"/>
</dbReference>